<dbReference type="RefSeq" id="WP_202241335.1">
    <property type="nucleotide sequence ID" value="NZ_JAESIY010000001.1"/>
</dbReference>
<keyword evidence="3" id="KW-1185">Reference proteome</keyword>
<feature type="chain" id="PRO_5036931990" description="VCBS repeat-containing protein" evidence="1">
    <location>
        <begin position="20"/>
        <end position="238"/>
    </location>
</feature>
<evidence type="ECO:0000313" key="2">
    <source>
        <dbReference type="EMBL" id="MBL3654501.1"/>
    </source>
</evidence>
<gene>
    <name evidence="2" type="ORF">JL102_00040</name>
</gene>
<dbReference type="Proteomes" id="UP000659388">
    <property type="component" value="Unassembled WGS sequence"/>
</dbReference>
<evidence type="ECO:0000256" key="1">
    <source>
        <dbReference type="SAM" id="SignalP"/>
    </source>
</evidence>
<evidence type="ECO:0000313" key="3">
    <source>
        <dbReference type="Proteomes" id="UP000659388"/>
    </source>
</evidence>
<organism evidence="2 3">
    <name type="scientific">Fulvivirga sediminis</name>
    <dbReference type="NCBI Taxonomy" id="2803949"/>
    <lineage>
        <taxon>Bacteria</taxon>
        <taxon>Pseudomonadati</taxon>
        <taxon>Bacteroidota</taxon>
        <taxon>Cytophagia</taxon>
        <taxon>Cytophagales</taxon>
        <taxon>Fulvivirgaceae</taxon>
        <taxon>Fulvivirga</taxon>
    </lineage>
</organism>
<feature type="signal peptide" evidence="1">
    <location>
        <begin position="1"/>
        <end position="19"/>
    </location>
</feature>
<evidence type="ECO:0008006" key="4">
    <source>
        <dbReference type="Google" id="ProtNLM"/>
    </source>
</evidence>
<reference evidence="2" key="1">
    <citation type="submission" date="2021-01" db="EMBL/GenBank/DDBJ databases">
        <title>Fulvivirga kasyanovii gen. nov., sp nov., a novel member of the phylum Bacteroidetes isolated from seawater in a mussel farm.</title>
        <authorList>
            <person name="Zhao L.-H."/>
            <person name="Wang Z.-J."/>
        </authorList>
    </citation>
    <scope>NUCLEOTIDE SEQUENCE</scope>
    <source>
        <strain evidence="2">2943</strain>
    </source>
</reference>
<sequence length="238" mass="27512">MNKLITTAILLITGFCAQAQSGIPELKPFGKDVNDLTFKNWKVIAEAKGDLNKDGVEDLAFVIQNTDKKNLKINDGLGVDTVDHNPRVLGIYFGQKGGGYQKQLQSNEFILIREFPTMDDPFDGISILSNGVLQIDFHFWYSAGSWYMSNHQYKFRYQHQRFELIGYECSEMHRASMNSTDYSINFSTRKMSIIRITHNEKTDKEEETKELKTFELETLPSIKSLKKPFEWEFEDILI</sequence>
<comment type="caution">
    <text evidence="2">The sequence shown here is derived from an EMBL/GenBank/DDBJ whole genome shotgun (WGS) entry which is preliminary data.</text>
</comment>
<accession>A0A937F1E6</accession>
<name>A0A937F1E6_9BACT</name>
<proteinExistence type="predicted"/>
<dbReference type="EMBL" id="JAESIY010000001">
    <property type="protein sequence ID" value="MBL3654501.1"/>
    <property type="molecule type" value="Genomic_DNA"/>
</dbReference>
<keyword evidence="1" id="KW-0732">Signal</keyword>
<dbReference type="AlphaFoldDB" id="A0A937F1E6"/>
<protein>
    <recommendedName>
        <fullName evidence="4">VCBS repeat-containing protein</fullName>
    </recommendedName>
</protein>